<evidence type="ECO:0000313" key="2">
    <source>
        <dbReference type="WBParaSite" id="PTRK_0000802800.1"/>
    </source>
</evidence>
<dbReference type="WBParaSite" id="PTRK_0000802800.1">
    <property type="protein sequence ID" value="PTRK_0000802800.1"/>
    <property type="gene ID" value="PTRK_0000802800"/>
</dbReference>
<sequence>MPIQIIGSYLLIVAGKIYENEVPINPSKINLFNRLITNEFKFNIIQEKKQTKNLIYHLPYREHTKFTTDNFTDCETLSGKKYGNLDLIYVYIFIESGTETELNSEMMTIIRCSVFLNGYRPIISIEKVQPSKNCQIPDYVRGKSLVIFLNEISTAYVIYDNILNGIEEIKPKHGKLCAFLPADETLTYLALNVYGKVYPAQINHTGSIYYEYHQTITFLNENGDQNNFLSVSSESSLINLKPFIEVNIQVADGFSFFSKKTFDIASVTKELMEAVLLFTEESNEFNAKRKKGELLPIHRYAYDDVKDDISEFEKYVASLD</sequence>
<name>A0A0N4ZJC3_PARTI</name>
<evidence type="ECO:0000313" key="1">
    <source>
        <dbReference type="Proteomes" id="UP000038045"/>
    </source>
</evidence>
<proteinExistence type="predicted"/>
<organism evidence="1 2">
    <name type="scientific">Parastrongyloides trichosuri</name>
    <name type="common">Possum-specific nematode worm</name>
    <dbReference type="NCBI Taxonomy" id="131310"/>
    <lineage>
        <taxon>Eukaryota</taxon>
        <taxon>Metazoa</taxon>
        <taxon>Ecdysozoa</taxon>
        <taxon>Nematoda</taxon>
        <taxon>Chromadorea</taxon>
        <taxon>Rhabditida</taxon>
        <taxon>Tylenchina</taxon>
        <taxon>Panagrolaimomorpha</taxon>
        <taxon>Strongyloidoidea</taxon>
        <taxon>Strongyloididae</taxon>
        <taxon>Parastrongyloides</taxon>
    </lineage>
</organism>
<keyword evidence="1" id="KW-1185">Reference proteome</keyword>
<accession>A0A0N4ZJC3</accession>
<protein>
    <submittedName>
        <fullName evidence="2">Uncharacterized protein</fullName>
    </submittedName>
</protein>
<reference evidence="2" key="1">
    <citation type="submission" date="2017-02" db="UniProtKB">
        <authorList>
            <consortium name="WormBaseParasite"/>
        </authorList>
    </citation>
    <scope>IDENTIFICATION</scope>
</reference>
<dbReference type="AlphaFoldDB" id="A0A0N4ZJC3"/>
<dbReference type="Proteomes" id="UP000038045">
    <property type="component" value="Unplaced"/>
</dbReference>